<organism evidence="1 2">
    <name type="scientific">Sphaeroforma arctica JP610</name>
    <dbReference type="NCBI Taxonomy" id="667725"/>
    <lineage>
        <taxon>Eukaryota</taxon>
        <taxon>Ichthyosporea</taxon>
        <taxon>Ichthyophonida</taxon>
        <taxon>Sphaeroforma</taxon>
    </lineage>
</organism>
<dbReference type="GeneID" id="25906061"/>
<dbReference type="Proteomes" id="UP000054560">
    <property type="component" value="Unassembled WGS sequence"/>
</dbReference>
<dbReference type="AlphaFoldDB" id="A0A0L0FZA8"/>
<evidence type="ECO:0000313" key="2">
    <source>
        <dbReference type="Proteomes" id="UP000054560"/>
    </source>
</evidence>
<accession>A0A0L0FZA8</accession>
<name>A0A0L0FZA8_9EUKA</name>
<sequence length="69" mass="7840">MDERPSVLHHMDHAMTRKSRKGQVSYAFNMRDRAFAALNRDIMSELTTEAKLWCGASPCIEVETGEQIA</sequence>
<gene>
    <name evidence="1" type="ORF">SARC_05557</name>
</gene>
<dbReference type="RefSeq" id="XP_014156057.1">
    <property type="nucleotide sequence ID" value="XM_014300582.1"/>
</dbReference>
<protein>
    <submittedName>
        <fullName evidence="1">Uncharacterized protein</fullName>
    </submittedName>
</protein>
<proteinExistence type="predicted"/>
<keyword evidence="2" id="KW-1185">Reference proteome</keyword>
<reference evidence="1 2" key="1">
    <citation type="submission" date="2011-02" db="EMBL/GenBank/DDBJ databases">
        <title>The Genome Sequence of Sphaeroforma arctica JP610.</title>
        <authorList>
            <consortium name="The Broad Institute Genome Sequencing Platform"/>
            <person name="Russ C."/>
            <person name="Cuomo C."/>
            <person name="Young S.K."/>
            <person name="Zeng Q."/>
            <person name="Gargeya S."/>
            <person name="Alvarado L."/>
            <person name="Berlin A."/>
            <person name="Chapman S.B."/>
            <person name="Chen Z."/>
            <person name="Freedman E."/>
            <person name="Gellesch M."/>
            <person name="Goldberg J."/>
            <person name="Griggs A."/>
            <person name="Gujja S."/>
            <person name="Heilman E."/>
            <person name="Heiman D."/>
            <person name="Howarth C."/>
            <person name="Mehta T."/>
            <person name="Neiman D."/>
            <person name="Pearson M."/>
            <person name="Roberts A."/>
            <person name="Saif S."/>
            <person name="Shea T."/>
            <person name="Shenoy N."/>
            <person name="Sisk P."/>
            <person name="Stolte C."/>
            <person name="Sykes S."/>
            <person name="White J."/>
            <person name="Yandava C."/>
            <person name="Burger G."/>
            <person name="Gray M.W."/>
            <person name="Holland P.W.H."/>
            <person name="King N."/>
            <person name="Lang F.B.F."/>
            <person name="Roger A.J."/>
            <person name="Ruiz-Trillo I."/>
            <person name="Haas B."/>
            <person name="Nusbaum C."/>
            <person name="Birren B."/>
        </authorList>
    </citation>
    <scope>NUCLEOTIDE SEQUENCE [LARGE SCALE GENOMIC DNA]</scope>
    <source>
        <strain evidence="1 2">JP610</strain>
    </source>
</reference>
<evidence type="ECO:0000313" key="1">
    <source>
        <dbReference type="EMBL" id="KNC82155.1"/>
    </source>
</evidence>
<dbReference type="EMBL" id="KQ241954">
    <property type="protein sequence ID" value="KNC82155.1"/>
    <property type="molecule type" value="Genomic_DNA"/>
</dbReference>